<dbReference type="InterPro" id="IPR017441">
    <property type="entry name" value="Protein_kinase_ATP_BS"/>
</dbReference>
<keyword evidence="8" id="KW-0479">Metal-binding</keyword>
<keyword evidence="11 18" id="KW-0067">ATP-binding</keyword>
<protein>
    <recommendedName>
        <fullName evidence="4">dual-specificity kinase</fullName>
        <ecNumber evidence="4">2.7.12.1</ecNumber>
    </recommendedName>
</protein>
<evidence type="ECO:0000256" key="16">
    <source>
        <dbReference type="ARBA" id="ARBA00049308"/>
    </source>
</evidence>
<comment type="similarity">
    <text evidence="3">Belongs to the protein kinase superfamily. TKL Ser/Thr protein kinase family.</text>
</comment>
<keyword evidence="10" id="KW-0418">Kinase</keyword>
<dbReference type="InterPro" id="IPR011009">
    <property type="entry name" value="Kinase-like_dom_sf"/>
</dbReference>
<evidence type="ECO:0000259" key="20">
    <source>
        <dbReference type="PROSITE" id="PS50011"/>
    </source>
</evidence>
<evidence type="ECO:0000313" key="22">
    <source>
        <dbReference type="Proteomes" id="UP000318571"/>
    </source>
</evidence>
<dbReference type="AlphaFoldDB" id="A0A553PA54"/>
<evidence type="ECO:0000256" key="3">
    <source>
        <dbReference type="ARBA" id="ARBA00005843"/>
    </source>
</evidence>
<proteinExistence type="inferred from homology"/>
<dbReference type="InterPro" id="IPR008266">
    <property type="entry name" value="Tyr_kinase_AS"/>
</dbReference>
<evidence type="ECO:0000256" key="7">
    <source>
        <dbReference type="ARBA" id="ARBA00022679"/>
    </source>
</evidence>
<dbReference type="GO" id="GO:0046872">
    <property type="term" value="F:metal ion binding"/>
    <property type="evidence" value="ECO:0007669"/>
    <property type="project" value="UniProtKB-KW"/>
</dbReference>
<evidence type="ECO:0000256" key="4">
    <source>
        <dbReference type="ARBA" id="ARBA00013203"/>
    </source>
</evidence>
<keyword evidence="5" id="KW-0723">Serine/threonine-protein kinase</keyword>
<dbReference type="GO" id="GO:0005737">
    <property type="term" value="C:cytoplasm"/>
    <property type="evidence" value="ECO:0007669"/>
    <property type="project" value="TreeGrafter"/>
</dbReference>
<dbReference type="InterPro" id="IPR000719">
    <property type="entry name" value="Prot_kinase_dom"/>
</dbReference>
<evidence type="ECO:0000256" key="11">
    <source>
        <dbReference type="ARBA" id="ARBA00022840"/>
    </source>
</evidence>
<gene>
    <name evidence="21" type="ORF">TCAL_00693</name>
</gene>
<dbReference type="OMA" id="NCELIGR"/>
<keyword evidence="22" id="KW-1185">Reference proteome</keyword>
<dbReference type="EMBL" id="VCGU01000005">
    <property type="protein sequence ID" value="TRY74561.1"/>
    <property type="molecule type" value="Genomic_DNA"/>
</dbReference>
<evidence type="ECO:0000256" key="15">
    <source>
        <dbReference type="ARBA" id="ARBA00049003"/>
    </source>
</evidence>
<evidence type="ECO:0000256" key="17">
    <source>
        <dbReference type="ARBA" id="ARBA00051680"/>
    </source>
</evidence>
<dbReference type="GO" id="GO:0004712">
    <property type="term" value="F:protein serine/threonine/tyrosine kinase activity"/>
    <property type="evidence" value="ECO:0007669"/>
    <property type="project" value="UniProtKB-EC"/>
</dbReference>
<evidence type="ECO:0000256" key="8">
    <source>
        <dbReference type="ARBA" id="ARBA00022723"/>
    </source>
</evidence>
<feature type="compositionally biased region" description="Low complexity" evidence="19">
    <location>
        <begin position="542"/>
        <end position="565"/>
    </location>
</feature>
<organism evidence="21 22">
    <name type="scientific">Tigriopus californicus</name>
    <name type="common">Marine copepod</name>
    <dbReference type="NCBI Taxonomy" id="6832"/>
    <lineage>
        <taxon>Eukaryota</taxon>
        <taxon>Metazoa</taxon>
        <taxon>Ecdysozoa</taxon>
        <taxon>Arthropoda</taxon>
        <taxon>Crustacea</taxon>
        <taxon>Multicrustacea</taxon>
        <taxon>Hexanauplia</taxon>
        <taxon>Copepoda</taxon>
        <taxon>Harpacticoida</taxon>
        <taxon>Harpacticidae</taxon>
        <taxon>Tigriopus</taxon>
    </lineage>
</organism>
<dbReference type="PROSITE" id="PS00107">
    <property type="entry name" value="PROTEIN_KINASE_ATP"/>
    <property type="match status" value="1"/>
</dbReference>
<feature type="domain" description="Protein kinase" evidence="20">
    <location>
        <begin position="81"/>
        <end position="343"/>
    </location>
</feature>
<dbReference type="GO" id="GO:0030036">
    <property type="term" value="P:actin cytoskeleton organization"/>
    <property type="evidence" value="ECO:0007669"/>
    <property type="project" value="TreeGrafter"/>
</dbReference>
<dbReference type="GO" id="GO:0005524">
    <property type="term" value="F:ATP binding"/>
    <property type="evidence" value="ECO:0007669"/>
    <property type="project" value="UniProtKB-UniRule"/>
</dbReference>
<dbReference type="InterPro" id="IPR050940">
    <property type="entry name" value="Actin_reg-Ser/Thr_kinase"/>
</dbReference>
<keyword evidence="6" id="KW-0597">Phosphoprotein</keyword>
<keyword evidence="12" id="KW-0460">Magnesium</keyword>
<feature type="region of interest" description="Disordered" evidence="19">
    <location>
        <begin position="912"/>
        <end position="937"/>
    </location>
</feature>
<evidence type="ECO:0000256" key="14">
    <source>
        <dbReference type="ARBA" id="ARBA00023211"/>
    </source>
</evidence>
<dbReference type="GO" id="GO:0004713">
    <property type="term" value="F:protein tyrosine kinase activity"/>
    <property type="evidence" value="ECO:0007669"/>
    <property type="project" value="UniProtKB-KW"/>
</dbReference>
<accession>A0A553PA54</accession>
<comment type="cofactor">
    <cofactor evidence="1">
        <name>Mn(2+)</name>
        <dbReference type="ChEBI" id="CHEBI:29035"/>
    </cofactor>
</comment>
<dbReference type="PANTHER" id="PTHR46485">
    <property type="entry name" value="LIM DOMAIN KINASE 1"/>
    <property type="match status" value="1"/>
</dbReference>
<evidence type="ECO:0000256" key="2">
    <source>
        <dbReference type="ARBA" id="ARBA00001946"/>
    </source>
</evidence>
<comment type="catalytic activity">
    <reaction evidence="15">
        <text>L-seryl-[protein] + ATP = O-phospho-L-seryl-[protein] + ADP + H(+)</text>
        <dbReference type="Rhea" id="RHEA:17989"/>
        <dbReference type="Rhea" id="RHEA-COMP:9863"/>
        <dbReference type="Rhea" id="RHEA-COMP:11604"/>
        <dbReference type="ChEBI" id="CHEBI:15378"/>
        <dbReference type="ChEBI" id="CHEBI:29999"/>
        <dbReference type="ChEBI" id="CHEBI:30616"/>
        <dbReference type="ChEBI" id="CHEBI:83421"/>
        <dbReference type="ChEBI" id="CHEBI:456216"/>
        <dbReference type="EC" id="2.7.12.1"/>
    </reaction>
</comment>
<evidence type="ECO:0000256" key="13">
    <source>
        <dbReference type="ARBA" id="ARBA00023137"/>
    </source>
</evidence>
<evidence type="ECO:0000256" key="9">
    <source>
        <dbReference type="ARBA" id="ARBA00022741"/>
    </source>
</evidence>
<keyword evidence="13" id="KW-0829">Tyrosine-protein kinase</keyword>
<feature type="binding site" evidence="18">
    <location>
        <position position="110"/>
    </location>
    <ligand>
        <name>ATP</name>
        <dbReference type="ChEBI" id="CHEBI:30616"/>
    </ligand>
</feature>
<reference evidence="21 22" key="1">
    <citation type="journal article" date="2018" name="Nat. Ecol. Evol.">
        <title>Genomic signatures of mitonuclear coevolution across populations of Tigriopus californicus.</title>
        <authorList>
            <person name="Barreto F.S."/>
            <person name="Watson E.T."/>
            <person name="Lima T.G."/>
            <person name="Willett C.S."/>
            <person name="Edmands S."/>
            <person name="Li W."/>
            <person name="Burton R.S."/>
        </authorList>
    </citation>
    <scope>NUCLEOTIDE SEQUENCE [LARGE SCALE GENOMIC DNA]</scope>
    <source>
        <strain evidence="21 22">San Diego</strain>
    </source>
</reference>
<dbReference type="Pfam" id="PF07714">
    <property type="entry name" value="PK_Tyr_Ser-Thr"/>
    <property type="match status" value="1"/>
</dbReference>
<comment type="catalytic activity">
    <reaction evidence="16">
        <text>L-threonyl-[protein] + ATP = O-phospho-L-threonyl-[protein] + ADP + H(+)</text>
        <dbReference type="Rhea" id="RHEA:46608"/>
        <dbReference type="Rhea" id="RHEA-COMP:11060"/>
        <dbReference type="Rhea" id="RHEA-COMP:11605"/>
        <dbReference type="ChEBI" id="CHEBI:15378"/>
        <dbReference type="ChEBI" id="CHEBI:30013"/>
        <dbReference type="ChEBI" id="CHEBI:30616"/>
        <dbReference type="ChEBI" id="CHEBI:61977"/>
        <dbReference type="ChEBI" id="CHEBI:456216"/>
        <dbReference type="EC" id="2.7.12.1"/>
    </reaction>
</comment>
<dbReference type="OrthoDB" id="20134at2759"/>
<feature type="region of interest" description="Disordered" evidence="19">
    <location>
        <begin position="465"/>
        <end position="508"/>
    </location>
</feature>
<comment type="caution">
    <text evidence="21">The sequence shown here is derived from an EMBL/GenBank/DDBJ whole genome shotgun (WGS) entry which is preliminary data.</text>
</comment>
<dbReference type="STRING" id="6832.A0A553PA54"/>
<dbReference type="Proteomes" id="UP000318571">
    <property type="component" value="Chromosome 2"/>
</dbReference>
<dbReference type="FunFam" id="3.30.200.20:FF:000134">
    <property type="entry name" value="Dual specificity testis-specific protein kinase 2"/>
    <property type="match status" value="1"/>
</dbReference>
<evidence type="ECO:0000256" key="1">
    <source>
        <dbReference type="ARBA" id="ARBA00001936"/>
    </source>
</evidence>
<dbReference type="GO" id="GO:0005634">
    <property type="term" value="C:nucleus"/>
    <property type="evidence" value="ECO:0007669"/>
    <property type="project" value="TreeGrafter"/>
</dbReference>
<comment type="cofactor">
    <cofactor evidence="2">
        <name>Mg(2+)</name>
        <dbReference type="ChEBI" id="CHEBI:18420"/>
    </cofactor>
</comment>
<evidence type="ECO:0000256" key="6">
    <source>
        <dbReference type="ARBA" id="ARBA00022553"/>
    </source>
</evidence>
<dbReference type="EC" id="2.7.12.1" evidence="4"/>
<keyword evidence="9 18" id="KW-0547">Nucleotide-binding</keyword>
<name>A0A553PA54_TIGCA</name>
<comment type="catalytic activity">
    <reaction evidence="17">
        <text>L-tyrosyl-[protein] + ATP = O-phospho-L-tyrosyl-[protein] + ADP + H(+)</text>
        <dbReference type="Rhea" id="RHEA:10596"/>
        <dbReference type="Rhea" id="RHEA-COMP:10136"/>
        <dbReference type="Rhea" id="RHEA-COMP:20101"/>
        <dbReference type="ChEBI" id="CHEBI:15378"/>
        <dbReference type="ChEBI" id="CHEBI:30616"/>
        <dbReference type="ChEBI" id="CHEBI:46858"/>
        <dbReference type="ChEBI" id="CHEBI:61978"/>
        <dbReference type="ChEBI" id="CHEBI:456216"/>
        <dbReference type="EC" id="2.7.12.1"/>
    </reaction>
</comment>
<sequence length="937" mass="103489">MAHDACFDLVEQGDWRAGQRDRSPLRERSPPLEVWHRSQKSFSTSNLFQPPIPTAPGTHVGGTPSCQALKHAVSTLYRIDDFYRHKIGAGFFSEVFKVVHKSTGKIMVLKMNKHRANRNNMLKEVQLMNKLNHANILRFEAACVHEGQLHALTEFINGGSLEQLIQMREEDLTWSVRIGLALDIAKGLTYLHSKGIFHRDLTSKNVLIKRTSSGEGLSSSSDQLIAIVGDFGLAAKIPKSTDYRLPQVGSPYWMSPECLRGKFYDEKTDIFSYGIINCELIGRLDADPDVLPRTENFGVDYIAFSAMCPNCPPEYLKLTFSCVKIDPQSRPSAKDLVQDMTSLVASQKTKETQSCPRSFVFSHPEGKVTLRKVGHKRSLSAEEEQVIRRNGSPSEKARFHYRTHFLAPPTPTVMSVGKEMSLRDPHYRPSMLNPFSTLPRLREGRKILGSSQNLFSSCFELPSPSRANTPSGAGSGDLVSSPDLWIPSAGPTSRPVHSLPSSPSASSESVLDFNNAMMPNHFRAYASNPPLHEQCHFNSEDSTSSSGVRSPRSSSSSHRGRIPPSASASRFEDHLFEGRVQLLRRLYSGGNWMTQDDTAIDVNSASHVSNYGYPLRRRGSCESGFCSVGTDDLFMDSALSSTRSLGSSLLTVSDLEEDLRAASAYLKRTSSVFTDSTDDLASLTFNGEQDCSSVIHPGYEKDIRDIVEYFEATCRIDVDHHLQLRRHNLHHHHHLHHRRGNKSILARSGVAQTGYRGASDMVWRGQFNPNGCSNSSAISTEEGRGDVQLPRSQKIDSLIKRVVEKESRGRLRHKLPTPQRLQVCDGIVRSKLPLFDHTKGQARGGLPQEQHGIVKSKLAIFDKPNHASHSNSSSSSSCSTIVTTMSSNVLGIPNGSTSSKKVAERRLAAIMGSNSNNSNNTILGHSGSGQTSKPTDS</sequence>
<dbReference type="FunFam" id="1.10.510.10:FF:000202">
    <property type="entry name" value="Dual specificity testis-specific protein kinase 2"/>
    <property type="match status" value="1"/>
</dbReference>
<evidence type="ECO:0000256" key="10">
    <source>
        <dbReference type="ARBA" id="ARBA00022777"/>
    </source>
</evidence>
<evidence type="ECO:0000256" key="12">
    <source>
        <dbReference type="ARBA" id="ARBA00022842"/>
    </source>
</evidence>
<dbReference type="Gene3D" id="1.10.510.10">
    <property type="entry name" value="Transferase(Phosphotransferase) domain 1"/>
    <property type="match status" value="1"/>
</dbReference>
<evidence type="ECO:0000313" key="21">
    <source>
        <dbReference type="EMBL" id="TRY74561.1"/>
    </source>
</evidence>
<evidence type="ECO:0000256" key="18">
    <source>
        <dbReference type="PROSITE-ProRule" id="PRU10141"/>
    </source>
</evidence>
<keyword evidence="7" id="KW-0808">Transferase</keyword>
<feature type="region of interest" description="Disordered" evidence="19">
    <location>
        <begin position="533"/>
        <end position="568"/>
    </location>
</feature>
<dbReference type="SUPFAM" id="SSF56112">
    <property type="entry name" value="Protein kinase-like (PK-like)"/>
    <property type="match status" value="1"/>
</dbReference>
<evidence type="ECO:0000256" key="19">
    <source>
        <dbReference type="SAM" id="MobiDB-lite"/>
    </source>
</evidence>
<dbReference type="PANTHER" id="PTHR46485:SF5">
    <property type="entry name" value="CENTER DIVIDER, ISOFORM A"/>
    <property type="match status" value="1"/>
</dbReference>
<dbReference type="PROSITE" id="PS00109">
    <property type="entry name" value="PROTEIN_KINASE_TYR"/>
    <property type="match status" value="1"/>
</dbReference>
<feature type="compositionally biased region" description="Low complexity" evidence="19">
    <location>
        <begin position="498"/>
        <end position="508"/>
    </location>
</feature>
<keyword evidence="14" id="KW-0464">Manganese</keyword>
<evidence type="ECO:0000256" key="5">
    <source>
        <dbReference type="ARBA" id="ARBA00022527"/>
    </source>
</evidence>
<dbReference type="GO" id="GO:0004674">
    <property type="term" value="F:protein serine/threonine kinase activity"/>
    <property type="evidence" value="ECO:0007669"/>
    <property type="project" value="UniProtKB-KW"/>
</dbReference>
<dbReference type="Gene3D" id="3.30.200.20">
    <property type="entry name" value="Phosphorylase Kinase, domain 1"/>
    <property type="match status" value="1"/>
</dbReference>
<dbReference type="InterPro" id="IPR001245">
    <property type="entry name" value="Ser-Thr/Tyr_kinase_cat_dom"/>
</dbReference>
<dbReference type="PROSITE" id="PS50011">
    <property type="entry name" value="PROTEIN_KINASE_DOM"/>
    <property type="match status" value="1"/>
</dbReference>